<reference evidence="2 3" key="1">
    <citation type="submission" date="2016-10" db="EMBL/GenBank/DDBJ databases">
        <authorList>
            <person name="de Groot N.N."/>
        </authorList>
    </citation>
    <scope>NUCLEOTIDE SEQUENCE [LARGE SCALE GENOMIC DNA]</scope>
    <source>
        <strain evidence="2 3">DSM 44637</strain>
    </source>
</reference>
<dbReference type="EMBL" id="FOWC01000008">
    <property type="protein sequence ID" value="SFQ02109.1"/>
    <property type="molecule type" value="Genomic_DNA"/>
</dbReference>
<sequence length="230" mass="24615">MVCDCFVHGSALAAPAIPTASSSGAAKPPVAASLSAYRHETGRQLAPYRPAPGRSGNRTSERSRRRRRRKPPGWPRSPVTVPAASQRPGITSTWLNKVSRAIRWLTSEPSSQSPSARTSNPFRPARSRGSGTVAAVVHRLADQCESLVRPLHPDLTREAFWLRTLRHVHNLTTAAAPSTRSTVGPAHQATAARVVRRALTGKLTGSSRSGKFEACPSPGEVACRARLGQA</sequence>
<protein>
    <submittedName>
        <fullName evidence="2">Uncharacterized protein</fullName>
    </submittedName>
</protein>
<evidence type="ECO:0000313" key="3">
    <source>
        <dbReference type="Proteomes" id="UP000199137"/>
    </source>
</evidence>
<evidence type="ECO:0000313" key="2">
    <source>
        <dbReference type="EMBL" id="SFQ02109.1"/>
    </source>
</evidence>
<dbReference type="Proteomes" id="UP000199137">
    <property type="component" value="Unassembled WGS sequence"/>
</dbReference>
<evidence type="ECO:0000256" key="1">
    <source>
        <dbReference type="SAM" id="MobiDB-lite"/>
    </source>
</evidence>
<name>A0A1I5V3L8_9PSEU</name>
<organism evidence="2 3">
    <name type="scientific">Amycolatopsis rubida</name>
    <dbReference type="NCBI Taxonomy" id="112413"/>
    <lineage>
        <taxon>Bacteria</taxon>
        <taxon>Bacillati</taxon>
        <taxon>Actinomycetota</taxon>
        <taxon>Actinomycetes</taxon>
        <taxon>Pseudonocardiales</taxon>
        <taxon>Pseudonocardiaceae</taxon>
        <taxon>Amycolatopsis</taxon>
    </lineage>
</organism>
<gene>
    <name evidence="2" type="ORF">SAMN05421854_108204</name>
</gene>
<accession>A0A1I5V3L8</accession>
<feature type="region of interest" description="Disordered" evidence="1">
    <location>
        <begin position="37"/>
        <end position="92"/>
    </location>
</feature>
<feature type="compositionally biased region" description="Polar residues" evidence="1">
    <location>
        <begin position="107"/>
        <end position="121"/>
    </location>
</feature>
<dbReference type="AlphaFoldDB" id="A0A1I5V3L8"/>
<proteinExistence type="predicted"/>
<feature type="region of interest" description="Disordered" evidence="1">
    <location>
        <begin position="106"/>
        <end position="129"/>
    </location>
</feature>